<feature type="compositionally biased region" description="Basic and acidic residues" evidence="1">
    <location>
        <begin position="90"/>
        <end position="119"/>
    </location>
</feature>
<reference evidence="2 3" key="1">
    <citation type="submission" date="2016-04" db="EMBL/GenBank/DDBJ databases">
        <title>Reclassification of Paraburkholderia panaciterrae (Farh et al. 2015) Dobritsa &amp; Samadpour 2016 as a later homotypic synonym of Paraburkholderia ginsengiterrae (Farh et al. 2015) Dobritsa &amp; Samadpour 2016.</title>
        <authorList>
            <person name="Dobritsa A.P."/>
            <person name="Kutumbaka K."/>
            <person name="Samadpour M."/>
        </authorList>
    </citation>
    <scope>NUCLEOTIDE SEQUENCE [LARGE SCALE GENOMIC DNA]</scope>
    <source>
        <strain evidence="2 3">DCY85</strain>
    </source>
</reference>
<evidence type="ECO:0000313" key="3">
    <source>
        <dbReference type="Proteomes" id="UP000078116"/>
    </source>
</evidence>
<evidence type="ECO:0000256" key="1">
    <source>
        <dbReference type="SAM" id="MobiDB-lite"/>
    </source>
</evidence>
<gene>
    <name evidence="2" type="ORF">A6V37_37670</name>
</gene>
<sequence length="119" mass="12391">MAAARSGCGRGVRGGARRRAGRPGEVLRRRGRRLEEIGGGEGACGAGGGRLVQGEEWEGVLGRDEDGAQGDAGGVGWPVAKIVEGNGGEVHAREDDGGEEQRNQRDGPHLEILFRHGGK</sequence>
<accession>A0A1A9NG34</accession>
<feature type="region of interest" description="Disordered" evidence="1">
    <location>
        <begin position="87"/>
        <end position="119"/>
    </location>
</feature>
<name>A0A1A9NG34_9BURK</name>
<feature type="region of interest" description="Disordered" evidence="1">
    <location>
        <begin position="1"/>
        <end position="33"/>
    </location>
</feature>
<protein>
    <submittedName>
        <fullName evidence="2">Uncharacterized protein</fullName>
    </submittedName>
</protein>
<comment type="caution">
    <text evidence="2">The sequence shown here is derived from an EMBL/GenBank/DDBJ whole genome shotgun (WGS) entry which is preliminary data.</text>
</comment>
<dbReference type="Proteomes" id="UP000078116">
    <property type="component" value="Unassembled WGS sequence"/>
</dbReference>
<dbReference type="EMBL" id="LXKA01000040">
    <property type="protein sequence ID" value="OAJ65380.1"/>
    <property type="molecule type" value="Genomic_DNA"/>
</dbReference>
<dbReference type="AlphaFoldDB" id="A0A1A9NG34"/>
<organism evidence="2 3">
    <name type="scientific">Paraburkholderia ginsengiterrae</name>
    <dbReference type="NCBI Taxonomy" id="1462993"/>
    <lineage>
        <taxon>Bacteria</taxon>
        <taxon>Pseudomonadati</taxon>
        <taxon>Pseudomonadota</taxon>
        <taxon>Betaproteobacteria</taxon>
        <taxon>Burkholderiales</taxon>
        <taxon>Burkholderiaceae</taxon>
        <taxon>Paraburkholderia</taxon>
    </lineage>
</organism>
<proteinExistence type="predicted"/>
<evidence type="ECO:0000313" key="2">
    <source>
        <dbReference type="EMBL" id="OAJ65380.1"/>
    </source>
</evidence>